<dbReference type="Proteomes" id="UP000600918">
    <property type="component" value="Unassembled WGS sequence"/>
</dbReference>
<protein>
    <submittedName>
        <fullName evidence="1">Uncharacterized protein</fullName>
    </submittedName>
</protein>
<gene>
    <name evidence="1" type="ORF">H0235_016668</name>
</gene>
<evidence type="ECO:0000313" key="2">
    <source>
        <dbReference type="Proteomes" id="UP000600918"/>
    </source>
</evidence>
<name>A0A834JZ70_VESPE</name>
<evidence type="ECO:0000313" key="1">
    <source>
        <dbReference type="EMBL" id="KAF7397131.1"/>
    </source>
</evidence>
<sequence length="156" mass="18643">MYQLFPKRSIPNHQKWIINRENTWDVNVMKVPYKINKTFKKVVRIVIRRRIIFAKFRYTKEEENEQIRLTKEQQKSITLEGDDNQYENNVGEKIGTKIQIQTITNNDGNINTKTKVLSVYIDRLTEKYDEYATLHALDDMTFNYYKFAKLGGEAVR</sequence>
<comment type="caution">
    <text evidence="1">The sequence shown here is derived from an EMBL/GenBank/DDBJ whole genome shotgun (WGS) entry which is preliminary data.</text>
</comment>
<organism evidence="1 2">
    <name type="scientific">Vespula pensylvanica</name>
    <name type="common">Western yellow jacket</name>
    <name type="synonym">Wasp</name>
    <dbReference type="NCBI Taxonomy" id="30213"/>
    <lineage>
        <taxon>Eukaryota</taxon>
        <taxon>Metazoa</taxon>
        <taxon>Ecdysozoa</taxon>
        <taxon>Arthropoda</taxon>
        <taxon>Hexapoda</taxon>
        <taxon>Insecta</taxon>
        <taxon>Pterygota</taxon>
        <taxon>Neoptera</taxon>
        <taxon>Endopterygota</taxon>
        <taxon>Hymenoptera</taxon>
        <taxon>Apocrita</taxon>
        <taxon>Aculeata</taxon>
        <taxon>Vespoidea</taxon>
        <taxon>Vespidae</taxon>
        <taxon>Vespinae</taxon>
        <taxon>Vespula</taxon>
    </lineage>
</organism>
<dbReference type="AlphaFoldDB" id="A0A834JZ70"/>
<reference evidence="1" key="1">
    <citation type="journal article" date="2020" name="G3 (Bethesda)">
        <title>High-Quality Assemblies for Three Invasive Social Wasps from the &lt;i&gt;Vespula&lt;/i&gt; Genus.</title>
        <authorList>
            <person name="Harrop T.W.R."/>
            <person name="Guhlin J."/>
            <person name="McLaughlin G.M."/>
            <person name="Permina E."/>
            <person name="Stockwell P."/>
            <person name="Gilligan J."/>
            <person name="Le Lec M.F."/>
            <person name="Gruber M.A.M."/>
            <person name="Quinn O."/>
            <person name="Lovegrove M."/>
            <person name="Duncan E.J."/>
            <person name="Remnant E.J."/>
            <person name="Van Eeckhoven J."/>
            <person name="Graham B."/>
            <person name="Knapp R.A."/>
            <person name="Langford K.W."/>
            <person name="Kronenberg Z."/>
            <person name="Press M.O."/>
            <person name="Eacker S.M."/>
            <person name="Wilson-Rankin E.E."/>
            <person name="Purcell J."/>
            <person name="Lester P.J."/>
            <person name="Dearden P.K."/>
        </authorList>
    </citation>
    <scope>NUCLEOTIDE SEQUENCE</scope>
    <source>
        <strain evidence="1">Volc-1</strain>
    </source>
</reference>
<proteinExistence type="predicted"/>
<keyword evidence="2" id="KW-1185">Reference proteome</keyword>
<dbReference type="EMBL" id="JACSDY010000020">
    <property type="protein sequence ID" value="KAF7397131.1"/>
    <property type="molecule type" value="Genomic_DNA"/>
</dbReference>
<accession>A0A834JZ70</accession>